<name>A0ABY5M0P5_9CYAN</name>
<proteinExistence type="predicted"/>
<evidence type="ECO:0000256" key="1">
    <source>
        <dbReference type="SAM" id="Phobius"/>
    </source>
</evidence>
<keyword evidence="1" id="KW-0812">Transmembrane</keyword>
<gene>
    <name evidence="2" type="ORF">NG743_04695</name>
</gene>
<feature type="transmembrane region" description="Helical" evidence="1">
    <location>
        <begin position="18"/>
        <end position="36"/>
    </location>
</feature>
<protein>
    <submittedName>
        <fullName evidence="2">Uncharacterized protein</fullName>
    </submittedName>
</protein>
<accession>A0ABY5M0P5</accession>
<keyword evidence="1" id="KW-0472">Membrane</keyword>
<sequence>MKIVVIARQDARVKKFSAILRFFTQFGFIVFTYLYSKRLEAGLFYHTKNKVQSLSFAPLPNPLLRGEGKGITFNTGEVYQRGFISNWTKIFTVIASEGKQSQPWELLHFTALYMANATLR</sequence>
<evidence type="ECO:0000313" key="2">
    <source>
        <dbReference type="EMBL" id="UUO16351.1"/>
    </source>
</evidence>
<dbReference type="EMBL" id="CP099464">
    <property type="protein sequence ID" value="UUO16351.1"/>
    <property type="molecule type" value="Genomic_DNA"/>
</dbReference>
<keyword evidence="1" id="KW-1133">Transmembrane helix</keyword>
<reference evidence="2" key="1">
    <citation type="submission" date="2022-06" db="EMBL/GenBank/DDBJ databases">
        <title>Nostosin G and Spiroidesin B from the Cyanobacterium Dolichospermum sp. NIES-1697.</title>
        <authorList>
            <person name="Phan C.-S."/>
            <person name="Mehjabin J.J."/>
            <person name="Anas A.R.J."/>
            <person name="Hayasaka M."/>
            <person name="Onoki R."/>
            <person name="Wang J."/>
            <person name="Umezawa T."/>
            <person name="Washio K."/>
            <person name="Morikawa M."/>
            <person name="Okino T."/>
        </authorList>
    </citation>
    <scope>NUCLEOTIDE SEQUENCE</scope>
    <source>
        <strain evidence="2">NIES-1697</strain>
    </source>
</reference>
<keyword evidence="3" id="KW-1185">Reference proteome</keyword>
<dbReference type="RefSeq" id="WP_257121601.1">
    <property type="nucleotide sequence ID" value="NZ_CP099464.1"/>
</dbReference>
<dbReference type="Proteomes" id="UP001057561">
    <property type="component" value="Chromosome"/>
</dbReference>
<organism evidence="2 3">
    <name type="scientific">Dolichospermum heterosporum TAC447</name>
    <dbReference type="NCBI Taxonomy" id="747523"/>
    <lineage>
        <taxon>Bacteria</taxon>
        <taxon>Bacillati</taxon>
        <taxon>Cyanobacteriota</taxon>
        <taxon>Cyanophyceae</taxon>
        <taxon>Nostocales</taxon>
        <taxon>Aphanizomenonaceae</taxon>
        <taxon>Dolichospermum</taxon>
        <taxon>Dolichospermum heterosporum</taxon>
    </lineage>
</organism>
<evidence type="ECO:0000313" key="3">
    <source>
        <dbReference type="Proteomes" id="UP001057561"/>
    </source>
</evidence>